<dbReference type="OrthoDB" id="590761at2759"/>
<dbReference type="AlphaFoldDB" id="A0A815W840"/>
<proteinExistence type="predicted"/>
<dbReference type="Proteomes" id="UP000663891">
    <property type="component" value="Unassembled WGS sequence"/>
</dbReference>
<gene>
    <name evidence="2" type="ORF">VCS650_LOCUS43980</name>
</gene>
<name>A0A815W840_9BILA</name>
<accession>A0A815W840</accession>
<evidence type="ECO:0000313" key="3">
    <source>
        <dbReference type="Proteomes" id="UP000663891"/>
    </source>
</evidence>
<evidence type="ECO:0000313" key="2">
    <source>
        <dbReference type="EMBL" id="CAF1539878.1"/>
    </source>
</evidence>
<dbReference type="EMBL" id="CAJNON010006705">
    <property type="protein sequence ID" value="CAF1539878.1"/>
    <property type="molecule type" value="Genomic_DNA"/>
</dbReference>
<sequence length="36" mass="3900">MSVTENIKVDTTDNQSSETYTTPTSPLSPKEKSPVS</sequence>
<comment type="caution">
    <text evidence="2">The sequence shown here is derived from an EMBL/GenBank/DDBJ whole genome shotgun (WGS) entry which is preliminary data.</text>
</comment>
<organism evidence="2 3">
    <name type="scientific">Adineta steineri</name>
    <dbReference type="NCBI Taxonomy" id="433720"/>
    <lineage>
        <taxon>Eukaryota</taxon>
        <taxon>Metazoa</taxon>
        <taxon>Spiralia</taxon>
        <taxon>Gnathifera</taxon>
        <taxon>Rotifera</taxon>
        <taxon>Eurotatoria</taxon>
        <taxon>Bdelloidea</taxon>
        <taxon>Adinetida</taxon>
        <taxon>Adinetidae</taxon>
        <taxon>Adineta</taxon>
    </lineage>
</organism>
<protein>
    <submittedName>
        <fullName evidence="2">Uncharacterized protein</fullName>
    </submittedName>
</protein>
<feature type="compositionally biased region" description="Polar residues" evidence="1">
    <location>
        <begin position="12"/>
        <end position="27"/>
    </location>
</feature>
<reference evidence="2" key="1">
    <citation type="submission" date="2021-02" db="EMBL/GenBank/DDBJ databases">
        <authorList>
            <person name="Nowell W R."/>
        </authorList>
    </citation>
    <scope>NUCLEOTIDE SEQUENCE</scope>
</reference>
<evidence type="ECO:0000256" key="1">
    <source>
        <dbReference type="SAM" id="MobiDB-lite"/>
    </source>
</evidence>
<feature type="non-terminal residue" evidence="2">
    <location>
        <position position="36"/>
    </location>
</feature>
<feature type="region of interest" description="Disordered" evidence="1">
    <location>
        <begin position="1"/>
        <end position="36"/>
    </location>
</feature>